<accession>A0A8J6LNE9</accession>
<dbReference type="AlphaFoldDB" id="A0A8J6LNE9"/>
<reference evidence="1" key="2">
    <citation type="submission" date="2021-08" db="EMBL/GenBank/DDBJ databases">
        <authorList>
            <person name="Eriksson T."/>
        </authorList>
    </citation>
    <scope>NUCLEOTIDE SEQUENCE</scope>
    <source>
        <strain evidence="1">Stoneville</strain>
        <tissue evidence="1">Whole head</tissue>
    </source>
</reference>
<comment type="caution">
    <text evidence="1">The sequence shown here is derived from an EMBL/GenBank/DDBJ whole genome shotgun (WGS) entry which is preliminary data.</text>
</comment>
<evidence type="ECO:0000313" key="1">
    <source>
        <dbReference type="EMBL" id="KAH0819126.1"/>
    </source>
</evidence>
<organism evidence="1 2">
    <name type="scientific">Tenebrio molitor</name>
    <name type="common">Yellow mealworm beetle</name>
    <dbReference type="NCBI Taxonomy" id="7067"/>
    <lineage>
        <taxon>Eukaryota</taxon>
        <taxon>Metazoa</taxon>
        <taxon>Ecdysozoa</taxon>
        <taxon>Arthropoda</taxon>
        <taxon>Hexapoda</taxon>
        <taxon>Insecta</taxon>
        <taxon>Pterygota</taxon>
        <taxon>Neoptera</taxon>
        <taxon>Endopterygota</taxon>
        <taxon>Coleoptera</taxon>
        <taxon>Polyphaga</taxon>
        <taxon>Cucujiformia</taxon>
        <taxon>Tenebrionidae</taxon>
        <taxon>Tenebrio</taxon>
    </lineage>
</organism>
<reference evidence="1" key="1">
    <citation type="journal article" date="2020" name="J Insects Food Feed">
        <title>The yellow mealworm (Tenebrio molitor) genome: a resource for the emerging insects as food and feed industry.</title>
        <authorList>
            <person name="Eriksson T."/>
            <person name="Andere A."/>
            <person name="Kelstrup H."/>
            <person name="Emery V."/>
            <person name="Picard C."/>
        </authorList>
    </citation>
    <scope>NUCLEOTIDE SEQUENCE</scope>
    <source>
        <strain evidence="1">Stoneville</strain>
        <tissue evidence="1">Whole head</tissue>
    </source>
</reference>
<protein>
    <submittedName>
        <fullName evidence="1">Uncharacterized protein</fullName>
    </submittedName>
</protein>
<evidence type="ECO:0000313" key="2">
    <source>
        <dbReference type="Proteomes" id="UP000719412"/>
    </source>
</evidence>
<dbReference type="EMBL" id="JABDTM020015466">
    <property type="protein sequence ID" value="KAH0819126.1"/>
    <property type="molecule type" value="Genomic_DNA"/>
</dbReference>
<dbReference type="Proteomes" id="UP000719412">
    <property type="component" value="Unassembled WGS sequence"/>
</dbReference>
<sequence length="99" mass="10647">MVGSDTEGLVLIKSDGVGHDAYSRGGTLFPEHTRKLPYNVSEISLARRYYRSMDFPIPVAGATVGDSVVYASQGKVHGGPGVPQPLKSEDDVVTEFIHD</sequence>
<gene>
    <name evidence="1" type="ORF">GEV33_003665</name>
</gene>
<keyword evidence="2" id="KW-1185">Reference proteome</keyword>
<proteinExistence type="predicted"/>
<name>A0A8J6LNE9_TENMO</name>